<organism evidence="11 12">
    <name type="scientific">Agrobacterium vitis</name>
    <name type="common">Rhizobium vitis</name>
    <dbReference type="NCBI Taxonomy" id="373"/>
    <lineage>
        <taxon>Bacteria</taxon>
        <taxon>Pseudomonadati</taxon>
        <taxon>Pseudomonadota</taxon>
        <taxon>Alphaproteobacteria</taxon>
        <taxon>Hyphomicrobiales</taxon>
        <taxon>Rhizobiaceae</taxon>
        <taxon>Rhizobium/Agrobacterium group</taxon>
        <taxon>Agrobacterium</taxon>
    </lineage>
</organism>
<accession>A0A6L6V6Z5</accession>
<feature type="transmembrane region" description="Helical" evidence="10">
    <location>
        <begin position="139"/>
        <end position="162"/>
    </location>
</feature>
<evidence type="ECO:0000256" key="8">
    <source>
        <dbReference type="ARBA" id="ARBA00023136"/>
    </source>
</evidence>
<dbReference type="InterPro" id="IPR050222">
    <property type="entry name" value="MATE_MdtK"/>
</dbReference>
<dbReference type="Proteomes" id="UP000477951">
    <property type="component" value="Unassembled WGS sequence"/>
</dbReference>
<dbReference type="EMBL" id="WPHR01000002">
    <property type="protein sequence ID" value="MUZ71650.1"/>
    <property type="molecule type" value="Genomic_DNA"/>
</dbReference>
<dbReference type="RefSeq" id="WP_156613447.1">
    <property type="nucleotide sequence ID" value="NZ_WPHR01000002.1"/>
</dbReference>
<dbReference type="GO" id="GO:0006811">
    <property type="term" value="P:monoatomic ion transport"/>
    <property type="evidence" value="ECO:0007669"/>
    <property type="project" value="UniProtKB-KW"/>
</dbReference>
<evidence type="ECO:0000256" key="1">
    <source>
        <dbReference type="ARBA" id="ARBA00004429"/>
    </source>
</evidence>
<feature type="transmembrane region" description="Helical" evidence="10">
    <location>
        <begin position="415"/>
        <end position="437"/>
    </location>
</feature>
<evidence type="ECO:0000256" key="10">
    <source>
        <dbReference type="SAM" id="Phobius"/>
    </source>
</evidence>
<comment type="subcellular location">
    <subcellularLocation>
        <location evidence="1">Cell inner membrane</location>
        <topology evidence="1">Multi-pass membrane protein</topology>
    </subcellularLocation>
</comment>
<gene>
    <name evidence="11" type="ORF">GOZ90_03060</name>
</gene>
<feature type="transmembrane region" description="Helical" evidence="10">
    <location>
        <begin position="60"/>
        <end position="83"/>
    </location>
</feature>
<feature type="transmembrane region" description="Helical" evidence="10">
    <location>
        <begin position="388"/>
        <end position="409"/>
    </location>
</feature>
<feature type="transmembrane region" description="Helical" evidence="10">
    <location>
        <begin position="317"/>
        <end position="343"/>
    </location>
</feature>
<keyword evidence="5 10" id="KW-0812">Transmembrane</keyword>
<feature type="transmembrane region" description="Helical" evidence="10">
    <location>
        <begin position="363"/>
        <end position="381"/>
    </location>
</feature>
<name>A0A6L6V6Z5_AGRVI</name>
<dbReference type="PANTHER" id="PTHR43298:SF2">
    <property type="entry name" value="FMN_FAD EXPORTER YEEO-RELATED"/>
    <property type="match status" value="1"/>
</dbReference>
<keyword evidence="2" id="KW-0813">Transport</keyword>
<keyword evidence="7" id="KW-0406">Ion transport</keyword>
<evidence type="ECO:0000256" key="3">
    <source>
        <dbReference type="ARBA" id="ARBA00022449"/>
    </source>
</evidence>
<dbReference type="GO" id="GO:0015297">
    <property type="term" value="F:antiporter activity"/>
    <property type="evidence" value="ECO:0007669"/>
    <property type="project" value="UniProtKB-KW"/>
</dbReference>
<dbReference type="PIRSF" id="PIRSF006603">
    <property type="entry name" value="DinF"/>
    <property type="match status" value="1"/>
</dbReference>
<keyword evidence="8 10" id="KW-0472">Membrane</keyword>
<dbReference type="GO" id="GO:0042910">
    <property type="term" value="F:xenobiotic transmembrane transporter activity"/>
    <property type="evidence" value="ECO:0007669"/>
    <property type="project" value="InterPro"/>
</dbReference>
<feature type="transmembrane region" description="Helical" evidence="10">
    <location>
        <begin position="240"/>
        <end position="262"/>
    </location>
</feature>
<comment type="caution">
    <text evidence="11">The sequence shown here is derived from an EMBL/GenBank/DDBJ whole genome shotgun (WGS) entry which is preliminary data.</text>
</comment>
<evidence type="ECO:0000313" key="11">
    <source>
        <dbReference type="EMBL" id="MUZ71650.1"/>
    </source>
</evidence>
<reference evidence="11 12" key="1">
    <citation type="submission" date="2019-12" db="EMBL/GenBank/DDBJ databases">
        <title>Whole-genome sequencing of Allorhizobium vitis.</title>
        <authorList>
            <person name="Gan H.M."/>
            <person name="Szegedi E."/>
            <person name="Burr T."/>
            <person name="Savka M.A."/>
        </authorList>
    </citation>
    <scope>NUCLEOTIDE SEQUENCE [LARGE SCALE GENOMIC DNA]</scope>
    <source>
        <strain evidence="11 12">CG516</strain>
    </source>
</reference>
<feature type="transmembrane region" description="Helical" evidence="10">
    <location>
        <begin position="197"/>
        <end position="219"/>
    </location>
</feature>
<evidence type="ECO:0000256" key="2">
    <source>
        <dbReference type="ARBA" id="ARBA00022448"/>
    </source>
</evidence>
<dbReference type="InterPro" id="IPR002528">
    <property type="entry name" value="MATE_fam"/>
</dbReference>
<dbReference type="AlphaFoldDB" id="A0A6L6V6Z5"/>
<dbReference type="NCBIfam" id="TIGR00797">
    <property type="entry name" value="matE"/>
    <property type="match status" value="1"/>
</dbReference>
<keyword evidence="4" id="KW-1003">Cell membrane</keyword>
<sequence>MTSSTTKMAADLNDPRIKRLVMTVALPAVAGLTASAAHHAVNAMFIGALGPQALAGVSLVLPLFLLVSAATEGLGIGLATLLARSLGQGDIKAASSVAVTALVAAVPMGIVLSTLIYLALPAFVMAVGGESDLLASGLIYGRLIAFGVTLGMLQAICDFIAIAEGNSRFSMAVLIASFALNIALDPVFIFLLDFREAGAAIATMVSTVAALLAYAVYFYRKRGNVRIDLSLIRWHLLKPISSIGIPACATSIVTGLGFMVLLRQASQSGGETGVAAIAIAIRLIAFGQLPVFGFCLGAQSVVSHAVGLGDDQRIKAAIRFMLMVTIPVALCYSTLLLIAAGPIARLFTESPEVAEQTAACLRLLFPVFPLAAFQSVLLVMLQSRGRAGLSALVGLAPNGYTLIPLLLFLPAWLGFIGVAIAPAAAAVLTAALGIVVARREWATILPSSLPSGDGPLPGLSALHPDTRGLS</sequence>
<dbReference type="PANTHER" id="PTHR43298">
    <property type="entry name" value="MULTIDRUG RESISTANCE PROTEIN NORM-RELATED"/>
    <property type="match status" value="1"/>
</dbReference>
<feature type="transmembrane region" description="Helical" evidence="10">
    <location>
        <begin position="274"/>
        <end position="296"/>
    </location>
</feature>
<dbReference type="InterPro" id="IPR048279">
    <property type="entry name" value="MdtK-like"/>
</dbReference>
<dbReference type="Pfam" id="PF01554">
    <property type="entry name" value="MatE"/>
    <property type="match status" value="2"/>
</dbReference>
<protein>
    <recommendedName>
        <fullName evidence="9">Multidrug-efflux transporter</fullName>
    </recommendedName>
</protein>
<evidence type="ECO:0000313" key="12">
    <source>
        <dbReference type="Proteomes" id="UP000477951"/>
    </source>
</evidence>
<evidence type="ECO:0000256" key="5">
    <source>
        <dbReference type="ARBA" id="ARBA00022692"/>
    </source>
</evidence>
<evidence type="ECO:0000256" key="9">
    <source>
        <dbReference type="ARBA" id="ARBA00031636"/>
    </source>
</evidence>
<dbReference type="GO" id="GO:0005886">
    <property type="term" value="C:plasma membrane"/>
    <property type="evidence" value="ECO:0007669"/>
    <property type="project" value="UniProtKB-SubCell"/>
</dbReference>
<proteinExistence type="predicted"/>
<evidence type="ECO:0000256" key="4">
    <source>
        <dbReference type="ARBA" id="ARBA00022475"/>
    </source>
</evidence>
<keyword evidence="3" id="KW-0050">Antiport</keyword>
<feature type="transmembrane region" description="Helical" evidence="10">
    <location>
        <begin position="95"/>
        <end position="119"/>
    </location>
</feature>
<evidence type="ECO:0000256" key="6">
    <source>
        <dbReference type="ARBA" id="ARBA00022989"/>
    </source>
</evidence>
<feature type="transmembrane region" description="Helical" evidence="10">
    <location>
        <begin position="169"/>
        <end position="191"/>
    </location>
</feature>
<keyword evidence="6 10" id="KW-1133">Transmembrane helix</keyword>
<evidence type="ECO:0000256" key="7">
    <source>
        <dbReference type="ARBA" id="ARBA00023065"/>
    </source>
</evidence>